<accession>Q10XV7</accession>
<reference evidence="1" key="1">
    <citation type="submission" date="2006-06" db="EMBL/GenBank/DDBJ databases">
        <title>Complete sequence of Trichodesmium erythraeum IMS101.</title>
        <authorList>
            <consortium name="US DOE Joint Genome Institute"/>
            <person name="Copeland A."/>
            <person name="Lucas S."/>
            <person name="Lapidus A."/>
            <person name="Barry K."/>
            <person name="Detter J.C."/>
            <person name="Glavina del Rio T."/>
            <person name="Hammon N."/>
            <person name="Israni S."/>
            <person name="Dalin E."/>
            <person name="Tice H."/>
            <person name="Pitluck S."/>
            <person name="Kiss H."/>
            <person name="Munk A.C."/>
            <person name="Brettin T."/>
            <person name="Bruce D."/>
            <person name="Han C."/>
            <person name="Tapia R."/>
            <person name="Gilna P."/>
            <person name="Schmutz J."/>
            <person name="Larimer F."/>
            <person name="Land M."/>
            <person name="Hauser L."/>
            <person name="Kyrpides N."/>
            <person name="Kim E."/>
            <person name="Richardson P."/>
        </authorList>
    </citation>
    <scope>NUCLEOTIDE SEQUENCE [LARGE SCALE GENOMIC DNA]</scope>
    <source>
        <strain evidence="1">IMS101</strain>
    </source>
</reference>
<protein>
    <recommendedName>
        <fullName evidence="2">Transposase IS4-like domain-containing protein</fullName>
    </recommendedName>
</protein>
<dbReference type="STRING" id="203124.Tery_3880"/>
<dbReference type="KEGG" id="ter:Tery_3880"/>
<sequence length="144" mass="16327">MDCSQKLVLSNYRTQWQVGKHTYNILMLGIAEYGLAIPIVGQMLSKKGNSQTAEGLDVIEKFAPLFSYQRVGYLTADREFVGKQWFKYLSANWGFSIRIFHTGLIGGGDQYFAFSWFLAVSPLVKLEICLNVVVFGECVCMYQL</sequence>
<evidence type="ECO:0008006" key="2">
    <source>
        <dbReference type="Google" id="ProtNLM"/>
    </source>
</evidence>
<organism evidence="1">
    <name type="scientific">Trichodesmium erythraeum (strain IMS101)</name>
    <dbReference type="NCBI Taxonomy" id="203124"/>
    <lineage>
        <taxon>Bacteria</taxon>
        <taxon>Bacillati</taxon>
        <taxon>Cyanobacteriota</taxon>
        <taxon>Cyanophyceae</taxon>
        <taxon>Oscillatoriophycideae</taxon>
        <taxon>Oscillatoriales</taxon>
        <taxon>Microcoleaceae</taxon>
        <taxon>Trichodesmium</taxon>
    </lineage>
</organism>
<dbReference type="eggNOG" id="COG3385">
    <property type="taxonomic scope" value="Bacteria"/>
</dbReference>
<proteinExistence type="predicted"/>
<evidence type="ECO:0000313" key="1">
    <source>
        <dbReference type="EMBL" id="ABG52917.1"/>
    </source>
</evidence>
<dbReference type="EMBL" id="CP000393">
    <property type="protein sequence ID" value="ABG52917.1"/>
    <property type="molecule type" value="Genomic_DNA"/>
</dbReference>
<dbReference type="HOGENOM" id="CLU_1795642_0_0_3"/>
<name>Q10XV7_TRIEI</name>
<dbReference type="AlphaFoldDB" id="Q10XV7"/>
<gene>
    <name evidence="1" type="ordered locus">Tery_3880</name>
</gene>